<dbReference type="GO" id="GO:0070042">
    <property type="term" value="F:rRNA (uridine-N3-)-methyltransferase activity"/>
    <property type="evidence" value="ECO:0007669"/>
    <property type="project" value="TreeGrafter"/>
</dbReference>
<comment type="catalytic activity">
    <reaction evidence="9 10">
        <text>uridine(1498) in 16S rRNA + S-adenosyl-L-methionine = N(3)-methyluridine(1498) in 16S rRNA + S-adenosyl-L-homocysteine + H(+)</text>
        <dbReference type="Rhea" id="RHEA:42920"/>
        <dbReference type="Rhea" id="RHEA-COMP:10283"/>
        <dbReference type="Rhea" id="RHEA-COMP:10284"/>
        <dbReference type="ChEBI" id="CHEBI:15378"/>
        <dbReference type="ChEBI" id="CHEBI:57856"/>
        <dbReference type="ChEBI" id="CHEBI:59789"/>
        <dbReference type="ChEBI" id="CHEBI:65315"/>
        <dbReference type="ChEBI" id="CHEBI:74502"/>
        <dbReference type="EC" id="2.1.1.193"/>
    </reaction>
</comment>
<comment type="subcellular location">
    <subcellularLocation>
        <location evidence="1 10">Cytoplasm</location>
    </subcellularLocation>
</comment>
<gene>
    <name evidence="12" type="ORF">EHR08_14900</name>
</gene>
<keyword evidence="13" id="KW-1185">Reference proteome</keyword>
<dbReference type="Pfam" id="PF04452">
    <property type="entry name" value="Methyltrans_RNA"/>
    <property type="match status" value="1"/>
</dbReference>
<evidence type="ECO:0000256" key="8">
    <source>
        <dbReference type="ARBA" id="ARBA00025699"/>
    </source>
</evidence>
<dbReference type="GO" id="GO:0070475">
    <property type="term" value="P:rRNA base methylation"/>
    <property type="evidence" value="ECO:0007669"/>
    <property type="project" value="TreeGrafter"/>
</dbReference>
<comment type="function">
    <text evidence="8 10">Specifically methylates the N3 position of the uracil ring of uridine 1498 (m3U1498) in 16S rRNA. Acts on the fully assembled 30S ribosomal subunit.</text>
</comment>
<dbReference type="InterPro" id="IPR006700">
    <property type="entry name" value="RsmE"/>
</dbReference>
<evidence type="ECO:0000256" key="4">
    <source>
        <dbReference type="ARBA" id="ARBA00022552"/>
    </source>
</evidence>
<dbReference type="InterPro" id="IPR029026">
    <property type="entry name" value="tRNA_m1G_MTases_N"/>
</dbReference>
<feature type="domain" description="Ribosomal RNA small subunit methyltransferase E methyltransferase" evidence="11">
    <location>
        <begin position="74"/>
        <end position="233"/>
    </location>
</feature>
<reference evidence="12" key="1">
    <citation type="journal article" date="2019" name="PLoS Negl. Trop. Dis.">
        <title>Revisiting the worldwide diversity of Leptospira species in the environment.</title>
        <authorList>
            <person name="Vincent A.T."/>
            <person name="Schiettekatte O."/>
            <person name="Bourhy P."/>
            <person name="Veyrier F.J."/>
            <person name="Picardeau M."/>
        </authorList>
    </citation>
    <scope>NUCLEOTIDE SEQUENCE [LARGE SCALE GENOMIC DNA]</scope>
    <source>
        <strain evidence="12">201601109</strain>
    </source>
</reference>
<keyword evidence="6 10" id="KW-0808">Transferase</keyword>
<comment type="caution">
    <text evidence="12">The sequence shown here is derived from an EMBL/GenBank/DDBJ whole genome shotgun (WGS) entry which is preliminary data.</text>
</comment>
<evidence type="ECO:0000313" key="13">
    <source>
        <dbReference type="Proteomes" id="UP000297649"/>
    </source>
</evidence>
<name>A0A6H3NQZ9_9LEPT</name>
<dbReference type="EMBL" id="RQHU01000019">
    <property type="protein sequence ID" value="TGN12645.1"/>
    <property type="molecule type" value="Genomic_DNA"/>
</dbReference>
<proteinExistence type="inferred from homology"/>
<evidence type="ECO:0000313" key="12">
    <source>
        <dbReference type="EMBL" id="TGN12645.1"/>
    </source>
</evidence>
<keyword evidence="5 10" id="KW-0489">Methyltransferase</keyword>
<dbReference type="PANTHER" id="PTHR30027:SF3">
    <property type="entry name" value="16S RRNA (URACIL(1498)-N(3))-METHYLTRANSFERASE"/>
    <property type="match status" value="1"/>
</dbReference>
<evidence type="ECO:0000256" key="9">
    <source>
        <dbReference type="ARBA" id="ARBA00047944"/>
    </source>
</evidence>
<dbReference type="SUPFAM" id="SSF75217">
    <property type="entry name" value="alpha/beta knot"/>
    <property type="match status" value="1"/>
</dbReference>
<dbReference type="InterPro" id="IPR029028">
    <property type="entry name" value="Alpha/beta_knot_MTases"/>
</dbReference>
<dbReference type="PANTHER" id="PTHR30027">
    <property type="entry name" value="RIBOSOMAL RNA SMALL SUBUNIT METHYLTRANSFERASE E"/>
    <property type="match status" value="1"/>
</dbReference>
<protein>
    <recommendedName>
        <fullName evidence="10">Ribosomal RNA small subunit methyltransferase E</fullName>
        <ecNumber evidence="10">2.1.1.193</ecNumber>
    </recommendedName>
</protein>
<evidence type="ECO:0000256" key="5">
    <source>
        <dbReference type="ARBA" id="ARBA00022603"/>
    </source>
</evidence>
<dbReference type="RefSeq" id="WP_135744182.1">
    <property type="nucleotide sequence ID" value="NZ_RQHT01000012.1"/>
</dbReference>
<dbReference type="OrthoDB" id="344692at2"/>
<sequence length="248" mass="28795">MNWILIYENELQENLFVNLTDQRHTHIQTVLKKNLEDQIQVVIPSLGNFLFKIKTFSDSSTTVEKLNLLPDVLEPLPIHTFFSLPRPQTGKKLLHLAGAYGVYSVYFYATETKNKEYWTSPVYTKETLSHLETGLSQTGNCRLPSVIQEKSFLWKNFLKDWKGQVLVLDREGTNFHSLLKAETELLDNCLFVFGPESGWKPEDILFFHENNFPLISLGKINLRTEFAYSALLHQLFSIRNSFHLKLKI</sequence>
<keyword evidence="3 10" id="KW-0963">Cytoplasm</keyword>
<evidence type="ECO:0000256" key="3">
    <source>
        <dbReference type="ARBA" id="ARBA00022490"/>
    </source>
</evidence>
<evidence type="ECO:0000256" key="6">
    <source>
        <dbReference type="ARBA" id="ARBA00022679"/>
    </source>
</evidence>
<dbReference type="AlphaFoldDB" id="A0A6H3NQZ9"/>
<dbReference type="CDD" id="cd18084">
    <property type="entry name" value="RsmE-like"/>
    <property type="match status" value="1"/>
</dbReference>
<keyword evidence="4 10" id="KW-0698">rRNA processing</keyword>
<dbReference type="InterPro" id="IPR046886">
    <property type="entry name" value="RsmE_MTase_dom"/>
</dbReference>
<dbReference type="GO" id="GO:0005737">
    <property type="term" value="C:cytoplasm"/>
    <property type="evidence" value="ECO:0007669"/>
    <property type="project" value="UniProtKB-SubCell"/>
</dbReference>
<dbReference type="Gene3D" id="3.40.1280.10">
    <property type="match status" value="1"/>
</dbReference>
<evidence type="ECO:0000256" key="1">
    <source>
        <dbReference type="ARBA" id="ARBA00004496"/>
    </source>
</evidence>
<dbReference type="PIRSF" id="PIRSF015601">
    <property type="entry name" value="MTase_slr0722"/>
    <property type="match status" value="1"/>
</dbReference>
<organism evidence="12 13">
    <name type="scientific">Leptospira bandrabouensis</name>
    <dbReference type="NCBI Taxonomy" id="2484903"/>
    <lineage>
        <taxon>Bacteria</taxon>
        <taxon>Pseudomonadati</taxon>
        <taxon>Spirochaetota</taxon>
        <taxon>Spirochaetia</taxon>
        <taxon>Leptospirales</taxon>
        <taxon>Leptospiraceae</taxon>
        <taxon>Leptospira</taxon>
    </lineage>
</organism>
<evidence type="ECO:0000256" key="10">
    <source>
        <dbReference type="PIRNR" id="PIRNR015601"/>
    </source>
</evidence>
<dbReference type="Proteomes" id="UP000297649">
    <property type="component" value="Unassembled WGS sequence"/>
</dbReference>
<accession>A0A6H3NQZ9</accession>
<dbReference type="EC" id="2.1.1.193" evidence="10"/>
<evidence type="ECO:0000256" key="2">
    <source>
        <dbReference type="ARBA" id="ARBA00005528"/>
    </source>
</evidence>
<evidence type="ECO:0000256" key="7">
    <source>
        <dbReference type="ARBA" id="ARBA00022691"/>
    </source>
</evidence>
<dbReference type="NCBIfam" id="TIGR00046">
    <property type="entry name" value="RsmE family RNA methyltransferase"/>
    <property type="match status" value="1"/>
</dbReference>
<keyword evidence="7 10" id="KW-0949">S-adenosyl-L-methionine</keyword>
<evidence type="ECO:0000259" key="11">
    <source>
        <dbReference type="Pfam" id="PF04452"/>
    </source>
</evidence>
<comment type="similarity">
    <text evidence="2 10">Belongs to the RNA methyltransferase RsmE family.</text>
</comment>